<evidence type="ECO:0000256" key="4">
    <source>
        <dbReference type="ARBA" id="ARBA00011905"/>
    </source>
</evidence>
<comment type="similarity">
    <text evidence="3">Belongs to the class I-like SAM-binding methyltransferase superfamily. TPMT family.</text>
</comment>
<dbReference type="OrthoDB" id="276151at2759"/>
<dbReference type="EMBL" id="JAIZAY010000004">
    <property type="protein sequence ID" value="KAJ8043018.1"/>
    <property type="molecule type" value="Genomic_DNA"/>
</dbReference>
<evidence type="ECO:0000256" key="6">
    <source>
        <dbReference type="ARBA" id="ARBA00022603"/>
    </source>
</evidence>
<evidence type="ECO:0000256" key="2">
    <source>
        <dbReference type="ARBA" id="ARBA00004496"/>
    </source>
</evidence>
<dbReference type="Pfam" id="PF05724">
    <property type="entry name" value="TPMT"/>
    <property type="match status" value="1"/>
</dbReference>
<dbReference type="Gene3D" id="3.40.50.150">
    <property type="entry name" value="Vaccinia Virus protein VP39"/>
    <property type="match status" value="1"/>
</dbReference>
<dbReference type="EC" id="2.1.1.67" evidence="4"/>
<dbReference type="InterPro" id="IPR029063">
    <property type="entry name" value="SAM-dependent_MTases_sf"/>
</dbReference>
<protein>
    <recommendedName>
        <fullName evidence="4">thiopurine S-methyltransferase</fullName>
        <ecNumber evidence="4">2.1.1.67</ecNumber>
    </recommendedName>
</protein>
<accession>A0A9Q1HFC8</accession>
<evidence type="ECO:0000256" key="8">
    <source>
        <dbReference type="ARBA" id="ARBA00022691"/>
    </source>
</evidence>
<gene>
    <name evidence="9" type="ORF">HOLleu_09934</name>
</gene>
<dbReference type="Proteomes" id="UP001152320">
    <property type="component" value="Chromosome 4"/>
</dbReference>
<comment type="catalytic activity">
    <reaction evidence="1">
        <text>S-adenosyl-L-methionine + a thiopurine = S-adenosyl-L-homocysteine + a thiopurine S-methylether.</text>
        <dbReference type="EC" id="2.1.1.67"/>
    </reaction>
</comment>
<name>A0A9Q1HFC8_HOLLE</name>
<sequence length="242" mass="27896">MADSYDTQNDRMAEWEDRWQNGRIAFHRDNVNQNLLNNFERLANGRKELNFLVPLCGKTVDMKWLAGKGFEVTGIEGVTKACEEFFSEQDVKCNVSDIPDVPSGKLFKSEDGKIKIYNCDIFSLSSETLGQFDVIWDRGSLVAILAEDRQRYLGLMKSVIKPGGKILLEVVEYDWNERKTKGPPRPFFKHNLEDLYGNWCAIEEVGRYDWLHRDLARFQGQWGLSSLDNVQYFMQVISSTSS</sequence>
<dbReference type="GO" id="GO:0005737">
    <property type="term" value="C:cytoplasm"/>
    <property type="evidence" value="ECO:0007669"/>
    <property type="project" value="UniProtKB-SubCell"/>
</dbReference>
<dbReference type="InterPro" id="IPR025835">
    <property type="entry name" value="Thiopurine_S-MeTrfase"/>
</dbReference>
<keyword evidence="10" id="KW-1185">Reference proteome</keyword>
<proteinExistence type="inferred from homology"/>
<evidence type="ECO:0000313" key="9">
    <source>
        <dbReference type="EMBL" id="KAJ8043018.1"/>
    </source>
</evidence>
<dbReference type="GO" id="GO:0032259">
    <property type="term" value="P:methylation"/>
    <property type="evidence" value="ECO:0007669"/>
    <property type="project" value="UniProtKB-KW"/>
</dbReference>
<dbReference type="PROSITE" id="PS51585">
    <property type="entry name" value="SAM_MT_TPMT"/>
    <property type="match status" value="1"/>
</dbReference>
<keyword evidence="5" id="KW-0963">Cytoplasm</keyword>
<dbReference type="PANTHER" id="PTHR10259:SF11">
    <property type="entry name" value="THIOPURINE S-METHYLTRANSFERASE"/>
    <property type="match status" value="1"/>
</dbReference>
<evidence type="ECO:0000256" key="1">
    <source>
        <dbReference type="ARBA" id="ARBA00000903"/>
    </source>
</evidence>
<evidence type="ECO:0000256" key="7">
    <source>
        <dbReference type="ARBA" id="ARBA00022679"/>
    </source>
</evidence>
<dbReference type="AlphaFoldDB" id="A0A9Q1HFC8"/>
<evidence type="ECO:0000256" key="5">
    <source>
        <dbReference type="ARBA" id="ARBA00022490"/>
    </source>
</evidence>
<organism evidence="9 10">
    <name type="scientific">Holothuria leucospilota</name>
    <name type="common">Black long sea cucumber</name>
    <name type="synonym">Mertensiothuria leucospilota</name>
    <dbReference type="NCBI Taxonomy" id="206669"/>
    <lineage>
        <taxon>Eukaryota</taxon>
        <taxon>Metazoa</taxon>
        <taxon>Echinodermata</taxon>
        <taxon>Eleutherozoa</taxon>
        <taxon>Echinozoa</taxon>
        <taxon>Holothuroidea</taxon>
        <taxon>Aspidochirotacea</taxon>
        <taxon>Aspidochirotida</taxon>
        <taxon>Holothuriidae</taxon>
        <taxon>Holothuria</taxon>
    </lineage>
</organism>
<dbReference type="InterPro" id="IPR008854">
    <property type="entry name" value="TPMT"/>
</dbReference>
<keyword evidence="6" id="KW-0489">Methyltransferase</keyword>
<reference evidence="9" key="1">
    <citation type="submission" date="2021-10" db="EMBL/GenBank/DDBJ databases">
        <title>Tropical sea cucumber genome reveals ecological adaptation and Cuvierian tubules defense mechanism.</title>
        <authorList>
            <person name="Chen T."/>
        </authorList>
    </citation>
    <scope>NUCLEOTIDE SEQUENCE</scope>
    <source>
        <strain evidence="9">Nanhai2018</strain>
        <tissue evidence="9">Muscle</tissue>
    </source>
</reference>
<comment type="caution">
    <text evidence="9">The sequence shown here is derived from an EMBL/GenBank/DDBJ whole genome shotgun (WGS) entry which is preliminary data.</text>
</comment>
<keyword evidence="7" id="KW-0808">Transferase</keyword>
<keyword evidence="8" id="KW-0949">S-adenosyl-L-methionine</keyword>
<dbReference type="PIRSF" id="PIRSF023956">
    <property type="entry name" value="Thiopurine_S-methyltransferase"/>
    <property type="match status" value="1"/>
</dbReference>
<dbReference type="FunFam" id="3.40.50.150:FF:000101">
    <property type="entry name" value="Thiopurine S-methyltransferase"/>
    <property type="match status" value="1"/>
</dbReference>
<comment type="subcellular location">
    <subcellularLocation>
        <location evidence="2">Cytoplasm</location>
    </subcellularLocation>
</comment>
<dbReference type="PANTHER" id="PTHR10259">
    <property type="entry name" value="THIOPURINE S-METHYLTRANSFERASE"/>
    <property type="match status" value="1"/>
</dbReference>
<evidence type="ECO:0000256" key="3">
    <source>
        <dbReference type="ARBA" id="ARBA00008145"/>
    </source>
</evidence>
<dbReference type="GO" id="GO:0008119">
    <property type="term" value="F:thiopurine S-methyltransferase activity"/>
    <property type="evidence" value="ECO:0007669"/>
    <property type="project" value="UniProtKB-EC"/>
</dbReference>
<evidence type="ECO:0000313" key="10">
    <source>
        <dbReference type="Proteomes" id="UP001152320"/>
    </source>
</evidence>
<dbReference type="SUPFAM" id="SSF53335">
    <property type="entry name" value="S-adenosyl-L-methionine-dependent methyltransferases"/>
    <property type="match status" value="1"/>
</dbReference>
<dbReference type="CDD" id="cd02440">
    <property type="entry name" value="AdoMet_MTases"/>
    <property type="match status" value="1"/>
</dbReference>